<proteinExistence type="predicted"/>
<dbReference type="Proteomes" id="UP001298681">
    <property type="component" value="Unassembled WGS sequence"/>
</dbReference>
<name>A0ABS9MGI9_9FIRM</name>
<keyword evidence="4" id="KW-1185">Reference proteome</keyword>
<evidence type="ECO:0000313" key="4">
    <source>
        <dbReference type="Proteomes" id="UP001298681"/>
    </source>
</evidence>
<keyword evidence="2" id="KW-0812">Transmembrane</keyword>
<dbReference type="RefSeq" id="WP_087416578.1">
    <property type="nucleotide sequence ID" value="NZ_JAKNHQ010000001.1"/>
</dbReference>
<accession>A0ABS9MGI9</accession>
<feature type="coiled-coil region" evidence="1">
    <location>
        <begin position="61"/>
        <end position="88"/>
    </location>
</feature>
<organism evidence="3 4">
    <name type="scientific">Anaeromassilibacillus senegalensis</name>
    <dbReference type="NCBI Taxonomy" id="1673717"/>
    <lineage>
        <taxon>Bacteria</taxon>
        <taxon>Bacillati</taxon>
        <taxon>Bacillota</taxon>
        <taxon>Clostridia</taxon>
        <taxon>Eubacteriales</taxon>
        <taxon>Acutalibacteraceae</taxon>
        <taxon>Anaeromassilibacillus</taxon>
    </lineage>
</organism>
<gene>
    <name evidence="3" type="ORF">L0P57_00430</name>
</gene>
<feature type="transmembrane region" description="Helical" evidence="2">
    <location>
        <begin position="168"/>
        <end position="185"/>
    </location>
</feature>
<evidence type="ECO:0000313" key="3">
    <source>
        <dbReference type="EMBL" id="MCG4609412.1"/>
    </source>
</evidence>
<feature type="transmembrane region" description="Helical" evidence="2">
    <location>
        <begin position="140"/>
        <end position="162"/>
    </location>
</feature>
<protein>
    <recommendedName>
        <fullName evidence="5">Glycine zipper family protein</fullName>
    </recommendedName>
</protein>
<keyword evidence="1" id="KW-0175">Coiled coil</keyword>
<evidence type="ECO:0008006" key="5">
    <source>
        <dbReference type="Google" id="ProtNLM"/>
    </source>
</evidence>
<sequence>MAKKLSKLQMAQQKAEAAAKKTNQRINELGGHTSALYTSLTTIQSLFDRIRNVPEENMLKYEKLKAIRVNWKQQAEKIELEYQKAEVKAAGQGAAGVGAGVAVVALGPTAAMGIATTFGVASTGTAISALSGAAATNAALAWLGGGALAAGGGGMAAGSAFLALAGPVGWTIAGISVMASGLMFFKTKSDKERLENVYTLISNRDIKSYELAIVELSERITRIIDESGKLNEAIAKIETFGTDYAQMTEEQQYELGAYVNLMEASTMLLVNPILGLQPKYTEQDFDKLCAVESDLYKRYFKTHKTMVISMANLLYKVKLDDKDKKLLAKSLKKNKEFLASVQMTKKELDADDISMIERALNHRYKYSTY</sequence>
<reference evidence="3 4" key="1">
    <citation type="submission" date="2022-01" db="EMBL/GenBank/DDBJ databases">
        <title>Collection of gut derived symbiotic bacterial strains cultured from healthy donors.</title>
        <authorList>
            <person name="Lin H."/>
            <person name="Kohout C."/>
            <person name="Waligurski E."/>
            <person name="Pamer E.G."/>
        </authorList>
    </citation>
    <scope>NUCLEOTIDE SEQUENCE [LARGE SCALE GENOMIC DNA]</scope>
    <source>
        <strain evidence="3 4">DFI.7.58</strain>
    </source>
</reference>
<evidence type="ECO:0000256" key="1">
    <source>
        <dbReference type="SAM" id="Coils"/>
    </source>
</evidence>
<evidence type="ECO:0000256" key="2">
    <source>
        <dbReference type="SAM" id="Phobius"/>
    </source>
</evidence>
<keyword evidence="2" id="KW-0472">Membrane</keyword>
<keyword evidence="2" id="KW-1133">Transmembrane helix</keyword>
<dbReference type="EMBL" id="JAKNHQ010000001">
    <property type="protein sequence ID" value="MCG4609412.1"/>
    <property type="molecule type" value="Genomic_DNA"/>
</dbReference>
<comment type="caution">
    <text evidence="3">The sequence shown here is derived from an EMBL/GenBank/DDBJ whole genome shotgun (WGS) entry which is preliminary data.</text>
</comment>